<accession>A0A1I1ND46</accession>
<dbReference type="Gene3D" id="2.30.30.110">
    <property type="match status" value="1"/>
</dbReference>
<dbReference type="RefSeq" id="WP_093426915.1">
    <property type="nucleotide sequence ID" value="NZ_FOMJ01000001.1"/>
</dbReference>
<dbReference type="STRING" id="1123397.SAMN05660831_00227"/>
<dbReference type="Proteomes" id="UP000198611">
    <property type="component" value="Unassembled WGS sequence"/>
</dbReference>
<dbReference type="InterPro" id="IPR003477">
    <property type="entry name" value="PemK-like"/>
</dbReference>
<evidence type="ECO:0000313" key="2">
    <source>
        <dbReference type="Proteomes" id="UP000198611"/>
    </source>
</evidence>
<dbReference type="GO" id="GO:0003677">
    <property type="term" value="F:DNA binding"/>
    <property type="evidence" value="ECO:0007669"/>
    <property type="project" value="InterPro"/>
</dbReference>
<dbReference type="SUPFAM" id="SSF50118">
    <property type="entry name" value="Cell growth inhibitor/plasmid maintenance toxic component"/>
    <property type="match status" value="1"/>
</dbReference>
<dbReference type="InterPro" id="IPR011067">
    <property type="entry name" value="Plasmid_toxin/cell-grow_inhib"/>
</dbReference>
<sequence>MTGEPGSLVAIPFPYTDLSTSKRRPALVLTSPDEREDFLVLAVTSRETEGAAEVLETPDLEEGRLPRRSWVRVDKAFTVNSSLVQKEYGRLTDVTFKRVHKAFCYQMGCERIAVV</sequence>
<keyword evidence="2" id="KW-1185">Reference proteome</keyword>
<name>A0A1I1ND46_9GAMM</name>
<dbReference type="AlphaFoldDB" id="A0A1I1ND46"/>
<dbReference type="OrthoDB" id="9813449at2"/>
<reference evidence="1 2" key="1">
    <citation type="submission" date="2016-10" db="EMBL/GenBank/DDBJ databases">
        <authorList>
            <person name="de Groot N.N."/>
        </authorList>
    </citation>
    <scope>NUCLEOTIDE SEQUENCE [LARGE SCALE GENOMIC DNA]</scope>
    <source>
        <strain evidence="1 2">HL3</strain>
    </source>
</reference>
<evidence type="ECO:0000313" key="1">
    <source>
        <dbReference type="EMBL" id="SFC95611.1"/>
    </source>
</evidence>
<dbReference type="EMBL" id="FOMJ01000001">
    <property type="protein sequence ID" value="SFC95611.1"/>
    <property type="molecule type" value="Genomic_DNA"/>
</dbReference>
<proteinExistence type="predicted"/>
<protein>
    <submittedName>
        <fullName evidence="1">mRNA interferase MazF</fullName>
    </submittedName>
</protein>
<dbReference type="Pfam" id="PF02452">
    <property type="entry name" value="PemK_toxin"/>
    <property type="match status" value="1"/>
</dbReference>
<organism evidence="1 2">
    <name type="scientific">Thiohalospira halophila DSM 15071</name>
    <dbReference type="NCBI Taxonomy" id="1123397"/>
    <lineage>
        <taxon>Bacteria</taxon>
        <taxon>Pseudomonadati</taxon>
        <taxon>Pseudomonadota</taxon>
        <taxon>Gammaproteobacteria</taxon>
        <taxon>Thiohalospirales</taxon>
        <taxon>Thiohalospiraceae</taxon>
        <taxon>Thiohalospira</taxon>
    </lineage>
</organism>
<gene>
    <name evidence="1" type="ORF">SAMN05660831_00227</name>
</gene>